<name>A0A433Q1W7_9FUNG</name>
<sequence length="76" mass="8624">MNKMLHRSHCVFGAKSTLKRAQQERRALVNRALSDMTRMIMKYVGPLRFSIIARSRPPHSATLLAASLDQWGFPNG</sequence>
<dbReference type="EMBL" id="RBNJ01018598">
    <property type="protein sequence ID" value="RUS23780.1"/>
    <property type="molecule type" value="Genomic_DNA"/>
</dbReference>
<evidence type="ECO:0000313" key="1">
    <source>
        <dbReference type="EMBL" id="RUS23780.1"/>
    </source>
</evidence>
<proteinExistence type="predicted"/>
<dbReference type="AlphaFoldDB" id="A0A433Q1W7"/>
<organism evidence="1 2">
    <name type="scientific">Jimgerdemannia flammicorona</name>
    <dbReference type="NCBI Taxonomy" id="994334"/>
    <lineage>
        <taxon>Eukaryota</taxon>
        <taxon>Fungi</taxon>
        <taxon>Fungi incertae sedis</taxon>
        <taxon>Mucoromycota</taxon>
        <taxon>Mucoromycotina</taxon>
        <taxon>Endogonomycetes</taxon>
        <taxon>Endogonales</taxon>
        <taxon>Endogonaceae</taxon>
        <taxon>Jimgerdemannia</taxon>
    </lineage>
</organism>
<gene>
    <name evidence="1" type="ORF">BC938DRAFT_474635</name>
</gene>
<comment type="caution">
    <text evidence="1">The sequence shown here is derived from an EMBL/GenBank/DDBJ whole genome shotgun (WGS) entry which is preliminary data.</text>
</comment>
<reference evidence="1 2" key="1">
    <citation type="journal article" date="2018" name="New Phytol.">
        <title>Phylogenomics of Endogonaceae and evolution of mycorrhizas within Mucoromycota.</title>
        <authorList>
            <person name="Chang Y."/>
            <person name="Desiro A."/>
            <person name="Na H."/>
            <person name="Sandor L."/>
            <person name="Lipzen A."/>
            <person name="Clum A."/>
            <person name="Barry K."/>
            <person name="Grigoriev I.V."/>
            <person name="Martin F.M."/>
            <person name="Stajich J.E."/>
            <person name="Smith M.E."/>
            <person name="Bonito G."/>
            <person name="Spatafora J.W."/>
        </authorList>
    </citation>
    <scope>NUCLEOTIDE SEQUENCE [LARGE SCALE GENOMIC DNA]</scope>
    <source>
        <strain evidence="1 2">AD002</strain>
    </source>
</reference>
<evidence type="ECO:0000313" key="2">
    <source>
        <dbReference type="Proteomes" id="UP000274822"/>
    </source>
</evidence>
<protein>
    <submittedName>
        <fullName evidence="1">Uncharacterized protein</fullName>
    </submittedName>
</protein>
<accession>A0A433Q1W7</accession>
<keyword evidence="2" id="KW-1185">Reference proteome</keyword>
<dbReference type="Proteomes" id="UP000274822">
    <property type="component" value="Unassembled WGS sequence"/>
</dbReference>